<dbReference type="Gene3D" id="3.30.530.20">
    <property type="match status" value="1"/>
</dbReference>
<dbReference type="Pfam" id="PF06240">
    <property type="entry name" value="COXG"/>
    <property type="match status" value="1"/>
</dbReference>
<feature type="non-terminal residue" evidence="1">
    <location>
        <position position="1"/>
    </location>
</feature>
<gene>
    <name evidence="1" type="ORF">METZ01_LOCUS446951</name>
</gene>
<dbReference type="PANTHER" id="PTHR38588:SF1">
    <property type="entry name" value="BLL0334 PROTEIN"/>
    <property type="match status" value="1"/>
</dbReference>
<sequence>MNFSQTCSISAGRQKVWDFLMDMENVSQCLPGVESMEKLEEDLYQGVYKIKVGPIALKFQGTLKFEVRDEQQWHAEMRAEAKDRRLGGGVRALLEVDLTEQGPDQTEM</sequence>
<reference evidence="1" key="1">
    <citation type="submission" date="2018-05" db="EMBL/GenBank/DDBJ databases">
        <authorList>
            <person name="Lanie J.A."/>
            <person name="Ng W.-L."/>
            <person name="Kazmierczak K.M."/>
            <person name="Andrzejewski T.M."/>
            <person name="Davidsen T.M."/>
            <person name="Wayne K.J."/>
            <person name="Tettelin H."/>
            <person name="Glass J.I."/>
            <person name="Rusch D."/>
            <person name="Podicherti R."/>
            <person name="Tsui H.-C.T."/>
            <person name="Winkler M.E."/>
        </authorList>
    </citation>
    <scope>NUCLEOTIDE SEQUENCE</scope>
</reference>
<protein>
    <recommendedName>
        <fullName evidence="2">Coenzyme Q-binding protein COQ10 START domain-containing protein</fullName>
    </recommendedName>
</protein>
<name>A0A382ZF09_9ZZZZ</name>
<organism evidence="1">
    <name type="scientific">marine metagenome</name>
    <dbReference type="NCBI Taxonomy" id="408172"/>
    <lineage>
        <taxon>unclassified sequences</taxon>
        <taxon>metagenomes</taxon>
        <taxon>ecological metagenomes</taxon>
    </lineage>
</organism>
<accession>A0A382ZF09</accession>
<dbReference type="InterPro" id="IPR010419">
    <property type="entry name" value="CO_DH_gsu"/>
</dbReference>
<dbReference type="PANTHER" id="PTHR38588">
    <property type="entry name" value="BLL0334 PROTEIN"/>
    <property type="match status" value="1"/>
</dbReference>
<dbReference type="AlphaFoldDB" id="A0A382ZF09"/>
<dbReference type="InterPro" id="IPR023393">
    <property type="entry name" value="START-like_dom_sf"/>
</dbReference>
<evidence type="ECO:0000313" key="1">
    <source>
        <dbReference type="EMBL" id="SVD94097.1"/>
    </source>
</evidence>
<dbReference type="EMBL" id="UINC01183367">
    <property type="protein sequence ID" value="SVD94097.1"/>
    <property type="molecule type" value="Genomic_DNA"/>
</dbReference>
<evidence type="ECO:0008006" key="2">
    <source>
        <dbReference type="Google" id="ProtNLM"/>
    </source>
</evidence>
<feature type="non-terminal residue" evidence="1">
    <location>
        <position position="108"/>
    </location>
</feature>
<dbReference type="SUPFAM" id="SSF55961">
    <property type="entry name" value="Bet v1-like"/>
    <property type="match status" value="1"/>
</dbReference>
<proteinExistence type="predicted"/>